<dbReference type="Gene3D" id="3.30.230.10">
    <property type="match status" value="1"/>
</dbReference>
<name>A0A7C2C282_9DEIN</name>
<dbReference type="GO" id="GO:0019843">
    <property type="term" value="F:rRNA binding"/>
    <property type="evidence" value="ECO:0007669"/>
    <property type="project" value="UniProtKB-UniRule"/>
</dbReference>
<keyword evidence="4 8" id="KW-0689">Ribosomal protein</keyword>
<keyword evidence="5 8" id="KW-0687">Ribonucleoprotein</keyword>
<protein>
    <recommendedName>
        <fullName evidence="6 8">Small ribosomal subunit protein uS5</fullName>
    </recommendedName>
</protein>
<dbReference type="FunFam" id="3.30.230.10:FF:000002">
    <property type="entry name" value="30S ribosomal protein S5"/>
    <property type="match status" value="1"/>
</dbReference>
<evidence type="ECO:0000256" key="5">
    <source>
        <dbReference type="ARBA" id="ARBA00023274"/>
    </source>
</evidence>
<evidence type="ECO:0000256" key="8">
    <source>
        <dbReference type="HAMAP-Rule" id="MF_01307"/>
    </source>
</evidence>
<dbReference type="Gene3D" id="3.30.160.20">
    <property type="match status" value="1"/>
</dbReference>
<dbReference type="PROSITE" id="PS50881">
    <property type="entry name" value="S5_DSRBD"/>
    <property type="match status" value="1"/>
</dbReference>
<dbReference type="AlphaFoldDB" id="A0A7C2C282"/>
<dbReference type="InterPro" id="IPR014721">
    <property type="entry name" value="Ribsml_uS5_D2-typ_fold_subgr"/>
</dbReference>
<accession>A0A7C2C282</accession>
<evidence type="ECO:0000256" key="3">
    <source>
        <dbReference type="ARBA" id="ARBA00022884"/>
    </source>
</evidence>
<comment type="domain">
    <text evidence="8">The N-terminal domain interacts with the head of the 30S subunit; the C-terminal domain interacts with the body and contacts protein S4. The interaction surface between S4 and S5 is involved in control of translational fidelity.</text>
</comment>
<dbReference type="PANTHER" id="PTHR48277">
    <property type="entry name" value="MITOCHONDRIAL RIBOSOMAL PROTEIN S5"/>
    <property type="match status" value="1"/>
</dbReference>
<dbReference type="InterPro" id="IPR020568">
    <property type="entry name" value="Ribosomal_Su5_D2-typ_SF"/>
</dbReference>
<dbReference type="SUPFAM" id="SSF54768">
    <property type="entry name" value="dsRNA-binding domain-like"/>
    <property type="match status" value="1"/>
</dbReference>
<dbReference type="GO" id="GO:0006412">
    <property type="term" value="P:translation"/>
    <property type="evidence" value="ECO:0007669"/>
    <property type="project" value="UniProtKB-UniRule"/>
</dbReference>
<evidence type="ECO:0000256" key="1">
    <source>
        <dbReference type="ARBA" id="ARBA00008945"/>
    </source>
</evidence>
<gene>
    <name evidence="8" type="primary">rpsE</name>
    <name evidence="11" type="ORF">ENP73_10895</name>
</gene>
<comment type="function">
    <text evidence="8">With S4 and S12 plays an important role in translational accuracy.</text>
</comment>
<dbReference type="Pfam" id="PF00333">
    <property type="entry name" value="Ribosomal_S5"/>
    <property type="match status" value="1"/>
</dbReference>
<comment type="similarity">
    <text evidence="1 8 9">Belongs to the universal ribosomal protein uS5 family.</text>
</comment>
<dbReference type="GO" id="GO:0005737">
    <property type="term" value="C:cytoplasm"/>
    <property type="evidence" value="ECO:0007669"/>
    <property type="project" value="UniProtKB-ARBA"/>
</dbReference>
<dbReference type="HAMAP" id="MF_01307_B">
    <property type="entry name" value="Ribosomal_uS5_B"/>
    <property type="match status" value="1"/>
</dbReference>
<dbReference type="SUPFAM" id="SSF54211">
    <property type="entry name" value="Ribosomal protein S5 domain 2-like"/>
    <property type="match status" value="1"/>
</dbReference>
<comment type="subunit">
    <text evidence="7 8">Part of the 30S ribosomal subunit. Contacts proteins S4 and S8.</text>
</comment>
<feature type="domain" description="S5 DRBM" evidence="10">
    <location>
        <begin position="6"/>
        <end position="69"/>
    </location>
</feature>
<dbReference type="PROSITE" id="PS00585">
    <property type="entry name" value="RIBOSOMAL_S5"/>
    <property type="match status" value="1"/>
</dbReference>
<sequence length="157" mass="17162">MPETDFEERMILVRRTARMQAGGRRFRFGALVVVGDRQGRVGLGLGKAPEVPLAVQKAGYYARRNMVEVPIQNGTIPHEIVVEYGASKILLKPASPGTGVIAGAVPRAILELAGITDILTKELGSRNPINIAYATMEALRQLRTKEDVERLRKAGEE</sequence>
<comment type="caution">
    <text evidence="11">The sequence shown here is derived from an EMBL/GenBank/DDBJ whole genome shotgun (WGS) entry which is preliminary data.</text>
</comment>
<dbReference type="InterPro" id="IPR005324">
    <property type="entry name" value="Ribosomal_uS5_C"/>
</dbReference>
<dbReference type="InterPro" id="IPR005712">
    <property type="entry name" value="Ribosomal_uS5_bac-type"/>
</dbReference>
<dbReference type="EMBL" id="DSKL01000420">
    <property type="protein sequence ID" value="HEH83422.1"/>
    <property type="molecule type" value="Genomic_DNA"/>
</dbReference>
<evidence type="ECO:0000256" key="6">
    <source>
        <dbReference type="ARBA" id="ARBA00035255"/>
    </source>
</evidence>
<evidence type="ECO:0000259" key="10">
    <source>
        <dbReference type="PROSITE" id="PS50881"/>
    </source>
</evidence>
<reference evidence="11" key="1">
    <citation type="journal article" date="2020" name="mSystems">
        <title>Genome- and Community-Level Interaction Insights into Carbon Utilization and Element Cycling Functions of Hydrothermarchaeota in Hydrothermal Sediment.</title>
        <authorList>
            <person name="Zhou Z."/>
            <person name="Liu Y."/>
            <person name="Xu W."/>
            <person name="Pan J."/>
            <person name="Luo Z.H."/>
            <person name="Li M."/>
        </authorList>
    </citation>
    <scope>NUCLEOTIDE SEQUENCE [LARGE SCALE GENOMIC DNA]</scope>
    <source>
        <strain evidence="11">SpSt-246</strain>
    </source>
</reference>
<proteinExistence type="inferred from homology"/>
<evidence type="ECO:0000256" key="9">
    <source>
        <dbReference type="RuleBase" id="RU003823"/>
    </source>
</evidence>
<dbReference type="GO" id="GO:0003735">
    <property type="term" value="F:structural constituent of ribosome"/>
    <property type="evidence" value="ECO:0007669"/>
    <property type="project" value="UniProtKB-UniRule"/>
</dbReference>
<evidence type="ECO:0000256" key="7">
    <source>
        <dbReference type="ARBA" id="ARBA00062000"/>
    </source>
</evidence>
<dbReference type="NCBIfam" id="TIGR01021">
    <property type="entry name" value="rpsE_bact"/>
    <property type="match status" value="1"/>
</dbReference>
<evidence type="ECO:0000313" key="11">
    <source>
        <dbReference type="EMBL" id="HEH83422.1"/>
    </source>
</evidence>
<dbReference type="InterPro" id="IPR013810">
    <property type="entry name" value="Ribosomal_uS5_N"/>
</dbReference>
<dbReference type="GO" id="GO:0015935">
    <property type="term" value="C:small ribosomal subunit"/>
    <property type="evidence" value="ECO:0007669"/>
    <property type="project" value="InterPro"/>
</dbReference>
<evidence type="ECO:0000256" key="2">
    <source>
        <dbReference type="ARBA" id="ARBA00022730"/>
    </source>
</evidence>
<organism evidence="11">
    <name type="scientific">Thermus islandicus</name>
    <dbReference type="NCBI Taxonomy" id="540988"/>
    <lineage>
        <taxon>Bacteria</taxon>
        <taxon>Thermotogati</taxon>
        <taxon>Deinococcota</taxon>
        <taxon>Deinococci</taxon>
        <taxon>Thermales</taxon>
        <taxon>Thermaceae</taxon>
        <taxon>Thermus</taxon>
    </lineage>
</organism>
<keyword evidence="2 8" id="KW-0699">rRNA-binding</keyword>
<dbReference type="InterPro" id="IPR000851">
    <property type="entry name" value="Ribosomal_uS5"/>
</dbReference>
<dbReference type="PANTHER" id="PTHR48277:SF1">
    <property type="entry name" value="MITOCHONDRIAL RIBOSOMAL PROTEIN S5"/>
    <property type="match status" value="1"/>
</dbReference>
<dbReference type="Pfam" id="PF03719">
    <property type="entry name" value="Ribosomal_S5_C"/>
    <property type="match status" value="1"/>
</dbReference>
<dbReference type="InterPro" id="IPR018192">
    <property type="entry name" value="Ribosomal_uS5_N_CS"/>
</dbReference>
<comment type="function">
    <text evidence="8">Located at the back of the 30S subunit body where it stabilizes the conformation of the head with respect to the body.</text>
</comment>
<evidence type="ECO:0000256" key="4">
    <source>
        <dbReference type="ARBA" id="ARBA00022980"/>
    </source>
</evidence>
<keyword evidence="3 8" id="KW-0694">RNA-binding</keyword>